<gene>
    <name evidence="1" type="ORF">RHMOL_Rhmol02G0068900</name>
</gene>
<comment type="caution">
    <text evidence="1">The sequence shown here is derived from an EMBL/GenBank/DDBJ whole genome shotgun (WGS) entry which is preliminary data.</text>
</comment>
<dbReference type="Proteomes" id="UP001062846">
    <property type="component" value="Chromosome 2"/>
</dbReference>
<name>A0ACC0PMQ0_RHOML</name>
<accession>A0ACC0PMQ0</accession>
<dbReference type="EMBL" id="CM046389">
    <property type="protein sequence ID" value="KAI8566785.1"/>
    <property type="molecule type" value="Genomic_DNA"/>
</dbReference>
<reference evidence="1" key="1">
    <citation type="submission" date="2022-02" db="EMBL/GenBank/DDBJ databases">
        <title>Plant Genome Project.</title>
        <authorList>
            <person name="Zhang R.-G."/>
        </authorList>
    </citation>
    <scope>NUCLEOTIDE SEQUENCE</scope>
    <source>
        <strain evidence="1">AT1</strain>
    </source>
</reference>
<evidence type="ECO:0000313" key="2">
    <source>
        <dbReference type="Proteomes" id="UP001062846"/>
    </source>
</evidence>
<sequence>MASQPKRAPNFQALHSIIIFVFVIILIPFVSSSDSAVARASPATKTVAKQSEAVALLNWKASLDNQSQSLLSSWNETSHCTWVGIGCNDASKVTNLTLDSIGLRGTLSGLNFSSLPHLVKLDLSNNLIYGTIPSQIGGLSRLASLNASINLLSGTIPTDIGTLRSLIELDLSINNLTGSIPASIGNLTNLTTLYLFENSLSGYIPQEVGLLRSLTDLELSRNNLTGSIPASIGNLTNLTTLYLNENSLSGSIPQEVGKLRSLTDLELYTNNLTGSIPASIGNLTNLTWLTLFENSLSGYIPQELDNLRYLQILGIGFNKLTGHLSPYMCVHGSLIKLLASNNYLIGHIPNSLRNCSELRRVRFDRNQLTGHLLEVFEAFPNLDYLDLSHNNFYGDLWHKWDQFPNLTSLKISNNDLSGNIPPGIGRATQLRLLDLSSNHLVGAVPKNLGMLVLLFNLTLSNNKLSGDIPPEIGSLSSLQHLDLSGNNLSGPIQKKLGDYVNLVNLKLSRNLLRESIPFELGKLQFLENLDLGNNLLTGEIPSGIGSLKRLEILNLSHNFLSGSIPSSFNGMSSLTSVDISYNHLEGPLPNTKAFEDASFQAYRNNDRLCGNKTSLMPCSLKQNNGDKGRNHKKIVLPVVVPLLGILFLIVAMTFLIHRNKMRDNEIEPNRASNKDLFEIWSFNGKLVYENIIQATEDFNDKHCIAAGGYGTVYRAELPSGQVVAVKKYPPSQDGELANLVSFMSEIHALTEIRHRHIIRLLGYCSHPRHSFLVYEFLEGGTLDKKLSCEEEALSLNWDKRINVVKDLADALSYMHHGCSPRVIHRDISSKNVLLNLEDVAYLSDFGTARLLNLHSSNWTSFAGTLGYAAPELAYTMEVNEKLDVYSFGVLTLEVVMGRHPGDLMSSLSSSSLDSSPPSSYGILLKDVLDKRLPLPRNQEEEAVVLAVKIALACLHPNPQCRPTMQQVSVALSKHKSHLQNPFLMITLGQLLDVNFPNA</sequence>
<organism evidence="1 2">
    <name type="scientific">Rhododendron molle</name>
    <name type="common">Chinese azalea</name>
    <name type="synonym">Azalea mollis</name>
    <dbReference type="NCBI Taxonomy" id="49168"/>
    <lineage>
        <taxon>Eukaryota</taxon>
        <taxon>Viridiplantae</taxon>
        <taxon>Streptophyta</taxon>
        <taxon>Embryophyta</taxon>
        <taxon>Tracheophyta</taxon>
        <taxon>Spermatophyta</taxon>
        <taxon>Magnoliopsida</taxon>
        <taxon>eudicotyledons</taxon>
        <taxon>Gunneridae</taxon>
        <taxon>Pentapetalae</taxon>
        <taxon>asterids</taxon>
        <taxon>Ericales</taxon>
        <taxon>Ericaceae</taxon>
        <taxon>Ericoideae</taxon>
        <taxon>Rhodoreae</taxon>
        <taxon>Rhododendron</taxon>
    </lineage>
</organism>
<evidence type="ECO:0000313" key="1">
    <source>
        <dbReference type="EMBL" id="KAI8566785.1"/>
    </source>
</evidence>
<proteinExistence type="predicted"/>
<keyword evidence="2" id="KW-1185">Reference proteome</keyword>
<protein>
    <submittedName>
        <fullName evidence="1">Uncharacterized protein</fullName>
    </submittedName>
</protein>